<feature type="non-terminal residue" evidence="3">
    <location>
        <position position="263"/>
    </location>
</feature>
<evidence type="ECO:0000256" key="2">
    <source>
        <dbReference type="SAM" id="MobiDB-lite"/>
    </source>
</evidence>
<dbReference type="Proteomes" id="UP001233999">
    <property type="component" value="Unassembled WGS sequence"/>
</dbReference>
<accession>A0AAD8A7J2</accession>
<evidence type="ECO:0000313" key="3">
    <source>
        <dbReference type="EMBL" id="KAJ9593793.1"/>
    </source>
</evidence>
<name>A0AAD8A7J2_DIPPU</name>
<feature type="region of interest" description="Disordered" evidence="2">
    <location>
        <begin position="244"/>
        <end position="263"/>
    </location>
</feature>
<reference evidence="3" key="2">
    <citation type="submission" date="2023-05" db="EMBL/GenBank/DDBJ databases">
        <authorList>
            <person name="Fouks B."/>
        </authorList>
    </citation>
    <scope>NUCLEOTIDE SEQUENCE</scope>
    <source>
        <strain evidence="3">Stay&amp;Tobe</strain>
        <tissue evidence="3">Testes</tissue>
    </source>
</reference>
<keyword evidence="4" id="KW-1185">Reference proteome</keyword>
<gene>
    <name evidence="3" type="ORF">L9F63_027562</name>
</gene>
<proteinExistence type="predicted"/>
<protein>
    <recommendedName>
        <fullName evidence="5">Peroxidase</fullName>
    </recommendedName>
</protein>
<dbReference type="PANTHER" id="PTHR11475">
    <property type="entry name" value="OXIDASE/PEROXIDASE"/>
    <property type="match status" value="1"/>
</dbReference>
<dbReference type="EMBL" id="JASPKZ010003314">
    <property type="protein sequence ID" value="KAJ9593793.1"/>
    <property type="molecule type" value="Genomic_DNA"/>
</dbReference>
<dbReference type="Pfam" id="PF03098">
    <property type="entry name" value="An_peroxidase"/>
    <property type="match status" value="2"/>
</dbReference>
<dbReference type="InterPro" id="IPR010255">
    <property type="entry name" value="Haem_peroxidase_sf"/>
</dbReference>
<evidence type="ECO:0008006" key="5">
    <source>
        <dbReference type="Google" id="ProtNLM"/>
    </source>
</evidence>
<sequence length="263" mass="30263">DNRANENMALAVLHTMLVRTHNRIASDLSDINPHWDDEKLYQETRHIVVGLVQHITYTEFLPMLLGKETVEKYELVPKSVGYWDGYDSNIDPTIPSAFVTAAFRLTISLEHSLLPSLLERWSPNHDIYDHPDDVDLWSAGISERPMPGSMIGPTFNCLIARTFRDIRRGDRFWYENSGWPSSFTAEQLRAIKQIRLSRLLCDASDNLETVQVYAMVLPDFQTNPRISCKSRVLPRLDLSYWRENPIQPPVQQQPPAGLDTDEE</sequence>
<reference evidence="3" key="1">
    <citation type="journal article" date="2023" name="IScience">
        <title>Live-bearing cockroach genome reveals convergent evolutionary mechanisms linked to viviparity in insects and beyond.</title>
        <authorList>
            <person name="Fouks B."/>
            <person name="Harrison M.C."/>
            <person name="Mikhailova A.A."/>
            <person name="Marchal E."/>
            <person name="English S."/>
            <person name="Carruthers M."/>
            <person name="Jennings E.C."/>
            <person name="Chiamaka E.L."/>
            <person name="Frigard R.A."/>
            <person name="Pippel M."/>
            <person name="Attardo G.M."/>
            <person name="Benoit J.B."/>
            <person name="Bornberg-Bauer E."/>
            <person name="Tobe S.S."/>
        </authorList>
    </citation>
    <scope>NUCLEOTIDE SEQUENCE</scope>
    <source>
        <strain evidence="3">Stay&amp;Tobe</strain>
    </source>
</reference>
<dbReference type="GO" id="GO:0004601">
    <property type="term" value="F:peroxidase activity"/>
    <property type="evidence" value="ECO:0007669"/>
    <property type="project" value="UniProtKB-KW"/>
</dbReference>
<dbReference type="GO" id="GO:0020037">
    <property type="term" value="F:heme binding"/>
    <property type="evidence" value="ECO:0007669"/>
    <property type="project" value="InterPro"/>
</dbReference>
<dbReference type="SUPFAM" id="SSF48113">
    <property type="entry name" value="Heme-dependent peroxidases"/>
    <property type="match status" value="1"/>
</dbReference>
<evidence type="ECO:0000313" key="4">
    <source>
        <dbReference type="Proteomes" id="UP001233999"/>
    </source>
</evidence>
<dbReference type="PANTHER" id="PTHR11475:SF106">
    <property type="entry name" value="CURLY SU"/>
    <property type="match status" value="1"/>
</dbReference>
<dbReference type="PRINTS" id="PR00457">
    <property type="entry name" value="ANPEROXIDASE"/>
</dbReference>
<dbReference type="AlphaFoldDB" id="A0AAD8A7J2"/>
<feature type="non-terminal residue" evidence="3">
    <location>
        <position position="1"/>
    </location>
</feature>
<keyword evidence="1" id="KW-0560">Oxidoreductase</keyword>
<evidence type="ECO:0000256" key="1">
    <source>
        <dbReference type="ARBA" id="ARBA00022559"/>
    </source>
</evidence>
<dbReference type="Gene3D" id="1.10.640.10">
    <property type="entry name" value="Haem peroxidase domain superfamily, animal type"/>
    <property type="match status" value="2"/>
</dbReference>
<organism evidence="3 4">
    <name type="scientific">Diploptera punctata</name>
    <name type="common">Pacific beetle cockroach</name>
    <dbReference type="NCBI Taxonomy" id="6984"/>
    <lineage>
        <taxon>Eukaryota</taxon>
        <taxon>Metazoa</taxon>
        <taxon>Ecdysozoa</taxon>
        <taxon>Arthropoda</taxon>
        <taxon>Hexapoda</taxon>
        <taxon>Insecta</taxon>
        <taxon>Pterygota</taxon>
        <taxon>Neoptera</taxon>
        <taxon>Polyneoptera</taxon>
        <taxon>Dictyoptera</taxon>
        <taxon>Blattodea</taxon>
        <taxon>Blaberoidea</taxon>
        <taxon>Blaberidae</taxon>
        <taxon>Diplopterinae</taxon>
        <taxon>Diploptera</taxon>
    </lineage>
</organism>
<dbReference type="PROSITE" id="PS50292">
    <property type="entry name" value="PEROXIDASE_3"/>
    <property type="match status" value="1"/>
</dbReference>
<dbReference type="GO" id="GO:0006979">
    <property type="term" value="P:response to oxidative stress"/>
    <property type="evidence" value="ECO:0007669"/>
    <property type="project" value="InterPro"/>
</dbReference>
<keyword evidence="1" id="KW-0575">Peroxidase</keyword>
<dbReference type="InterPro" id="IPR037120">
    <property type="entry name" value="Haem_peroxidase_sf_animal"/>
</dbReference>
<dbReference type="InterPro" id="IPR019791">
    <property type="entry name" value="Haem_peroxidase_animal"/>
</dbReference>
<comment type="caution">
    <text evidence="3">The sequence shown here is derived from an EMBL/GenBank/DDBJ whole genome shotgun (WGS) entry which is preliminary data.</text>
</comment>